<keyword evidence="3" id="KW-0050">Antiport</keyword>
<dbReference type="PANTHER" id="PTHR43298">
    <property type="entry name" value="MULTIDRUG RESISTANCE PROTEIN NORM-RELATED"/>
    <property type="match status" value="1"/>
</dbReference>
<dbReference type="GO" id="GO:0005886">
    <property type="term" value="C:plasma membrane"/>
    <property type="evidence" value="ECO:0007669"/>
    <property type="project" value="UniProtKB-SubCell"/>
</dbReference>
<dbReference type="EMBL" id="LGGN01000066">
    <property type="protein sequence ID" value="KUK78151.1"/>
    <property type="molecule type" value="Genomic_DNA"/>
</dbReference>
<keyword evidence="6 10" id="KW-1133">Transmembrane helix</keyword>
<dbReference type="CDD" id="cd13133">
    <property type="entry name" value="MATE_like_7"/>
    <property type="match status" value="1"/>
</dbReference>
<feature type="transmembrane region" description="Helical" evidence="10">
    <location>
        <begin position="385"/>
        <end position="404"/>
    </location>
</feature>
<evidence type="ECO:0000256" key="9">
    <source>
        <dbReference type="ARBA" id="ARBA00031636"/>
    </source>
</evidence>
<feature type="transmembrane region" description="Helical" evidence="10">
    <location>
        <begin position="83"/>
        <end position="106"/>
    </location>
</feature>
<feature type="transmembrane region" description="Helical" evidence="10">
    <location>
        <begin position="155"/>
        <end position="177"/>
    </location>
</feature>
<evidence type="ECO:0000313" key="12">
    <source>
        <dbReference type="Proteomes" id="UP000053860"/>
    </source>
</evidence>
<feature type="transmembrane region" description="Helical" evidence="10">
    <location>
        <begin position="351"/>
        <end position="373"/>
    </location>
</feature>
<feature type="transmembrane region" description="Helical" evidence="10">
    <location>
        <begin position="183"/>
        <end position="207"/>
    </location>
</feature>
<reference evidence="12" key="1">
    <citation type="journal article" date="2015" name="MBio">
        <title>Genome-Resolved Metagenomic Analysis Reveals Roles for Candidate Phyla and Other Microbial Community Members in Biogeochemical Transformations in Oil Reservoirs.</title>
        <authorList>
            <person name="Hu P."/>
            <person name="Tom L."/>
            <person name="Singh A."/>
            <person name="Thomas B.C."/>
            <person name="Baker B.J."/>
            <person name="Piceno Y.M."/>
            <person name="Andersen G.L."/>
            <person name="Banfield J.F."/>
        </authorList>
    </citation>
    <scope>NUCLEOTIDE SEQUENCE [LARGE SCALE GENOMIC DNA]</scope>
</reference>
<protein>
    <recommendedName>
        <fullName evidence="9">Multidrug-efflux transporter</fullName>
    </recommendedName>
</protein>
<dbReference type="InterPro" id="IPR048279">
    <property type="entry name" value="MdtK-like"/>
</dbReference>
<evidence type="ECO:0000256" key="8">
    <source>
        <dbReference type="ARBA" id="ARBA00023136"/>
    </source>
</evidence>
<sequence>MYSNKQILKVSSPILLSLLAQNIIQVIDTAFLGRVGEVELGASALAGIIYIGIYTLGFGFSMGSQILIGRRNGEGNYHKIGEIVIQGILFLMIPALLLIPLLRFASVEWLPSMFSSEAVAGAVSDYLEWRVFGLLFAFTNVMFRAFYIGIAHTKVLTINAVVMALVNVLFDYGLIFGNLGMPAMGIAGAAIASVISEIASTLFFIIYTRKTVDTRKYGFTTIRFEWRVIKMILNISIFMMVQYLFSVGTWLLFFLFIENYMGERSLAVTNIVRSFYTIFTIPSNALGASTSTLVSNTIGAGRNSEVLQLVKRISLLSLGVMLIVILAVSLFPRLMIRIYTDDPSLIADTVVPLYVLISSLPLYSVGSVLFSAVSGTGNTRTALGFEIFTLVFYMFYMWLVIIFLRLPVAAAWTTEHVYWIFLIALSYYYLRSGKWKDRII</sequence>
<name>A0A101HJU8_9BACT</name>
<dbReference type="Pfam" id="PF01554">
    <property type="entry name" value="MatE"/>
    <property type="match status" value="2"/>
</dbReference>
<evidence type="ECO:0000256" key="2">
    <source>
        <dbReference type="ARBA" id="ARBA00022448"/>
    </source>
</evidence>
<keyword evidence="8 10" id="KW-0472">Membrane</keyword>
<dbReference type="NCBIfam" id="TIGR00797">
    <property type="entry name" value="matE"/>
    <property type="match status" value="1"/>
</dbReference>
<keyword evidence="7" id="KW-0406">Ion transport</keyword>
<keyword evidence="5 10" id="KW-0812">Transmembrane</keyword>
<accession>A0A101HJU8</accession>
<evidence type="ECO:0000256" key="4">
    <source>
        <dbReference type="ARBA" id="ARBA00022475"/>
    </source>
</evidence>
<dbReference type="PATRIC" id="fig|294710.3.peg.738"/>
<evidence type="ECO:0000256" key="7">
    <source>
        <dbReference type="ARBA" id="ARBA00023065"/>
    </source>
</evidence>
<dbReference type="GO" id="GO:0015297">
    <property type="term" value="F:antiporter activity"/>
    <property type="evidence" value="ECO:0007669"/>
    <property type="project" value="UniProtKB-KW"/>
</dbReference>
<gene>
    <name evidence="11" type="ORF">XD92_0488</name>
</gene>
<evidence type="ECO:0000313" key="11">
    <source>
        <dbReference type="EMBL" id="KUK78151.1"/>
    </source>
</evidence>
<dbReference type="PANTHER" id="PTHR43298:SF2">
    <property type="entry name" value="FMN_FAD EXPORTER YEEO-RELATED"/>
    <property type="match status" value="1"/>
</dbReference>
<evidence type="ECO:0000256" key="1">
    <source>
        <dbReference type="ARBA" id="ARBA00004651"/>
    </source>
</evidence>
<dbReference type="STRING" id="1123008.GCA_000380985_00323"/>
<feature type="transmembrane region" description="Helical" evidence="10">
    <location>
        <begin position="410"/>
        <end position="430"/>
    </location>
</feature>
<dbReference type="InterPro" id="IPR002528">
    <property type="entry name" value="MATE_fam"/>
</dbReference>
<comment type="caution">
    <text evidence="11">The sequence shown here is derived from an EMBL/GenBank/DDBJ whole genome shotgun (WGS) entry which is preliminary data.</text>
</comment>
<organism evidence="11 12">
    <name type="scientific">Proteiniphilum acetatigenes</name>
    <dbReference type="NCBI Taxonomy" id="294710"/>
    <lineage>
        <taxon>Bacteria</taxon>
        <taxon>Pseudomonadati</taxon>
        <taxon>Bacteroidota</taxon>
        <taxon>Bacteroidia</taxon>
        <taxon>Bacteroidales</taxon>
        <taxon>Dysgonomonadaceae</taxon>
        <taxon>Proteiniphilum</taxon>
    </lineage>
</organism>
<evidence type="ECO:0000256" key="3">
    <source>
        <dbReference type="ARBA" id="ARBA00022449"/>
    </source>
</evidence>
<dbReference type="AlphaFoldDB" id="A0A101HJU8"/>
<proteinExistence type="predicted"/>
<keyword evidence="4" id="KW-1003">Cell membrane</keyword>
<dbReference type="Proteomes" id="UP000053860">
    <property type="component" value="Unassembled WGS sequence"/>
</dbReference>
<feature type="transmembrane region" description="Helical" evidence="10">
    <location>
        <begin position="126"/>
        <end position="143"/>
    </location>
</feature>
<keyword evidence="2" id="KW-0813">Transport</keyword>
<dbReference type="GO" id="GO:0042910">
    <property type="term" value="F:xenobiotic transmembrane transporter activity"/>
    <property type="evidence" value="ECO:0007669"/>
    <property type="project" value="InterPro"/>
</dbReference>
<feature type="transmembrane region" description="Helical" evidence="10">
    <location>
        <begin position="276"/>
        <end position="301"/>
    </location>
</feature>
<dbReference type="InterPro" id="IPR050222">
    <property type="entry name" value="MATE_MdtK"/>
</dbReference>
<feature type="transmembrane region" description="Helical" evidence="10">
    <location>
        <begin position="313"/>
        <end position="331"/>
    </location>
</feature>
<comment type="subcellular location">
    <subcellularLocation>
        <location evidence="1">Cell membrane</location>
        <topology evidence="1">Multi-pass membrane protein</topology>
    </subcellularLocation>
</comment>
<evidence type="ECO:0000256" key="6">
    <source>
        <dbReference type="ARBA" id="ARBA00022989"/>
    </source>
</evidence>
<evidence type="ECO:0000256" key="10">
    <source>
        <dbReference type="SAM" id="Phobius"/>
    </source>
</evidence>
<dbReference type="GO" id="GO:0006811">
    <property type="term" value="P:monoatomic ion transport"/>
    <property type="evidence" value="ECO:0007669"/>
    <property type="project" value="UniProtKB-KW"/>
</dbReference>
<dbReference type="PIRSF" id="PIRSF006603">
    <property type="entry name" value="DinF"/>
    <property type="match status" value="1"/>
</dbReference>
<feature type="transmembrane region" description="Helical" evidence="10">
    <location>
        <begin position="44"/>
        <end position="62"/>
    </location>
</feature>
<evidence type="ECO:0000256" key="5">
    <source>
        <dbReference type="ARBA" id="ARBA00022692"/>
    </source>
</evidence>
<feature type="transmembrane region" description="Helical" evidence="10">
    <location>
        <begin position="228"/>
        <end position="256"/>
    </location>
</feature>
<feature type="transmembrane region" description="Helical" evidence="10">
    <location>
        <begin position="12"/>
        <end position="32"/>
    </location>
</feature>